<keyword evidence="2" id="KW-1185">Reference proteome</keyword>
<dbReference type="EMBL" id="BRZI01000077">
    <property type="protein sequence ID" value="GLD33374.1"/>
    <property type="molecule type" value="Genomic_DNA"/>
</dbReference>
<protein>
    <recommendedName>
        <fullName evidence="3">HMA domain-containing protein</fullName>
    </recommendedName>
</protein>
<gene>
    <name evidence="1" type="ORF">Mkiyose1413_52570</name>
</gene>
<organism evidence="1 2">
    <name type="scientific">Mycobacterium kiyosense</name>
    <dbReference type="NCBI Taxonomy" id="2871094"/>
    <lineage>
        <taxon>Bacteria</taxon>
        <taxon>Bacillati</taxon>
        <taxon>Actinomycetota</taxon>
        <taxon>Actinomycetes</taxon>
        <taxon>Mycobacteriales</taxon>
        <taxon>Mycobacteriaceae</taxon>
        <taxon>Mycobacterium</taxon>
    </lineage>
</organism>
<evidence type="ECO:0008006" key="3">
    <source>
        <dbReference type="Google" id="ProtNLM"/>
    </source>
</evidence>
<reference evidence="1" key="1">
    <citation type="submission" date="2022-08" db="EMBL/GenBank/DDBJ databases">
        <title>Mycobacterium kiyosense sp. nov., scotochromogenic slow-glowing species isolated from respiratory specimens.</title>
        <authorList>
            <person name="Fukano H."/>
            <person name="Kazumi Y."/>
            <person name="Sakagami N."/>
            <person name="Ato M."/>
            <person name="Mitarai S."/>
            <person name="Hoshino Y."/>
        </authorList>
    </citation>
    <scope>NUCLEOTIDE SEQUENCE</scope>
    <source>
        <strain evidence="1">1413</strain>
    </source>
</reference>
<dbReference type="Proteomes" id="UP001064782">
    <property type="component" value="Unassembled WGS sequence"/>
</dbReference>
<sequence>MSIVVVSVSEICCQACKAAIEGVLCPLVEAPNCGTVPVRVKRISTRGPKRRDCEATQHQTHRDTHFACSWCPRPASTSFNRWIARLRKAIRK</sequence>
<evidence type="ECO:0000313" key="2">
    <source>
        <dbReference type="Proteomes" id="UP001064782"/>
    </source>
</evidence>
<name>A0A9P3V068_9MYCO</name>
<accession>A0A9P3V068</accession>
<comment type="caution">
    <text evidence="1">The sequence shown here is derived from an EMBL/GenBank/DDBJ whole genome shotgun (WGS) entry which is preliminary data.</text>
</comment>
<evidence type="ECO:0000313" key="1">
    <source>
        <dbReference type="EMBL" id="GLD33374.1"/>
    </source>
</evidence>
<dbReference type="AlphaFoldDB" id="A0A9P3V068"/>
<proteinExistence type="predicted"/>